<evidence type="ECO:0000313" key="2">
    <source>
        <dbReference type="Proteomes" id="UP001159405"/>
    </source>
</evidence>
<proteinExistence type="predicted"/>
<sequence>MVMWLKVDRTNNDPEITAKFFLDCVVEVGGRPSLLRTDCGTENVAIAGTQCFLRADCDDELAGEKSHRYGPSTGNQGRE</sequence>
<evidence type="ECO:0008006" key="3">
    <source>
        <dbReference type="Google" id="ProtNLM"/>
    </source>
</evidence>
<name>A0ABN8S8X3_9CNID</name>
<keyword evidence="2" id="KW-1185">Reference proteome</keyword>
<reference evidence="1 2" key="1">
    <citation type="submission" date="2022-05" db="EMBL/GenBank/DDBJ databases">
        <authorList>
            <consortium name="Genoscope - CEA"/>
            <person name="William W."/>
        </authorList>
    </citation>
    <scope>NUCLEOTIDE SEQUENCE [LARGE SCALE GENOMIC DNA]</scope>
</reference>
<organism evidence="1 2">
    <name type="scientific">Porites lobata</name>
    <dbReference type="NCBI Taxonomy" id="104759"/>
    <lineage>
        <taxon>Eukaryota</taxon>
        <taxon>Metazoa</taxon>
        <taxon>Cnidaria</taxon>
        <taxon>Anthozoa</taxon>
        <taxon>Hexacorallia</taxon>
        <taxon>Scleractinia</taxon>
        <taxon>Fungiina</taxon>
        <taxon>Poritidae</taxon>
        <taxon>Porites</taxon>
    </lineage>
</organism>
<protein>
    <recommendedName>
        <fullName evidence="3">Transposase</fullName>
    </recommendedName>
</protein>
<dbReference type="EMBL" id="CALNXK010000527">
    <property type="protein sequence ID" value="CAH3187166.1"/>
    <property type="molecule type" value="Genomic_DNA"/>
</dbReference>
<dbReference type="Proteomes" id="UP001159405">
    <property type="component" value="Unassembled WGS sequence"/>
</dbReference>
<accession>A0ABN8S8X3</accession>
<comment type="caution">
    <text evidence="1">The sequence shown here is derived from an EMBL/GenBank/DDBJ whole genome shotgun (WGS) entry which is preliminary data.</text>
</comment>
<gene>
    <name evidence="1" type="ORF">PLOB_00036868</name>
</gene>
<dbReference type="PANTHER" id="PTHR46177:SF1">
    <property type="entry name" value="INTEGRASE CATALYTIC DOMAIN-CONTAINING PROTEIN"/>
    <property type="match status" value="1"/>
</dbReference>
<evidence type="ECO:0000313" key="1">
    <source>
        <dbReference type="EMBL" id="CAH3187166.1"/>
    </source>
</evidence>
<dbReference type="PANTHER" id="PTHR46177">
    <property type="entry name" value="INTEGRASE CATALYTIC DOMAIN-CONTAINING PROTEIN"/>
    <property type="match status" value="1"/>
</dbReference>